<organism evidence="2 3">
    <name type="scientific">Pelagomonas calceolata</name>
    <dbReference type="NCBI Taxonomy" id="35677"/>
    <lineage>
        <taxon>Eukaryota</taxon>
        <taxon>Sar</taxon>
        <taxon>Stramenopiles</taxon>
        <taxon>Ochrophyta</taxon>
        <taxon>Pelagophyceae</taxon>
        <taxon>Pelagomonadales</taxon>
        <taxon>Pelagomonadaceae</taxon>
        <taxon>Pelagomonas</taxon>
    </lineage>
</organism>
<dbReference type="PANTHER" id="PTHR47703">
    <property type="entry name" value="D-AMINOACID AMINOTRANSFERASE-LIKE PLP-DEPENDENT ENZYMES SUPERFAMILY PROTEIN"/>
    <property type="match status" value="1"/>
</dbReference>
<protein>
    <recommendedName>
        <fullName evidence="4">Branched-chain-amino-acid aminotransferase</fullName>
    </recommendedName>
</protein>
<proteinExistence type="predicted"/>
<keyword evidence="3" id="KW-1185">Reference proteome</keyword>
<dbReference type="Gene3D" id="3.20.10.10">
    <property type="entry name" value="D-amino Acid Aminotransferase, subunit A, domain 2"/>
    <property type="match status" value="1"/>
</dbReference>
<evidence type="ECO:0000313" key="3">
    <source>
        <dbReference type="Proteomes" id="UP000789595"/>
    </source>
</evidence>
<dbReference type="AlphaFoldDB" id="A0A8J2WTC1"/>
<comment type="caution">
    <text evidence="2">The sequence shown here is derived from an EMBL/GenBank/DDBJ whole genome shotgun (WGS) entry which is preliminary data.</text>
</comment>
<sequence>MRVLMLSLLTTRARAMTTTAQPFVSAIESIAKPTAQTAKAWLQASPSGAYTTARTHAGKVFEWSAHVQRTADSIRQMAPVGDAVDLVDPARLRRRLDGAAGAVVDAYRATHGGEELKLTFLVSWDDDGETTVAAHASPLPPIPSKPVRVETRGAPRANAAAKDSAWVSARAPLEKLQAEAHAPINELLLSDEGKILEGSQTNFYAIVDGKVVTAGEGILMGTVRRLALEVCERERIPVVLEAPDLKDVDRWEGCLISSTSRLLLPVDELYRPAEGAATTRGDLVRAFDTAPGSLAERLRELVAAEVAAHSEAVGGGGGEL</sequence>
<keyword evidence="1" id="KW-0732">Signal</keyword>
<dbReference type="PANTHER" id="PTHR47703:SF2">
    <property type="entry name" value="D-AMINOACID AMINOTRANSFERASE-LIKE PLP-DEPENDENT ENZYMES SUPERFAMILY PROTEIN"/>
    <property type="match status" value="1"/>
</dbReference>
<dbReference type="InterPro" id="IPR001544">
    <property type="entry name" value="Aminotrans_IV"/>
</dbReference>
<gene>
    <name evidence="2" type="ORF">PECAL_2P04990</name>
</gene>
<dbReference type="EMBL" id="CAKKNE010000002">
    <property type="protein sequence ID" value="CAH0367477.1"/>
    <property type="molecule type" value="Genomic_DNA"/>
</dbReference>
<feature type="signal peptide" evidence="1">
    <location>
        <begin position="1"/>
        <end position="15"/>
    </location>
</feature>
<dbReference type="InterPro" id="IPR043132">
    <property type="entry name" value="BCAT-like_C"/>
</dbReference>
<accession>A0A8J2WTC1</accession>
<evidence type="ECO:0008006" key="4">
    <source>
        <dbReference type="Google" id="ProtNLM"/>
    </source>
</evidence>
<dbReference type="Pfam" id="PF01063">
    <property type="entry name" value="Aminotran_4"/>
    <property type="match status" value="1"/>
</dbReference>
<evidence type="ECO:0000313" key="2">
    <source>
        <dbReference type="EMBL" id="CAH0367477.1"/>
    </source>
</evidence>
<dbReference type="SUPFAM" id="SSF56752">
    <property type="entry name" value="D-aminoacid aminotransferase-like PLP-dependent enzymes"/>
    <property type="match status" value="1"/>
</dbReference>
<reference evidence="2" key="1">
    <citation type="submission" date="2021-11" db="EMBL/GenBank/DDBJ databases">
        <authorList>
            <consortium name="Genoscope - CEA"/>
            <person name="William W."/>
        </authorList>
    </citation>
    <scope>NUCLEOTIDE SEQUENCE</scope>
</reference>
<dbReference type="GO" id="GO:0003824">
    <property type="term" value="F:catalytic activity"/>
    <property type="evidence" value="ECO:0007669"/>
    <property type="project" value="InterPro"/>
</dbReference>
<name>A0A8J2WTC1_9STRA</name>
<dbReference type="Proteomes" id="UP000789595">
    <property type="component" value="Unassembled WGS sequence"/>
</dbReference>
<dbReference type="InterPro" id="IPR036038">
    <property type="entry name" value="Aminotransferase-like"/>
</dbReference>
<feature type="chain" id="PRO_5035320465" description="Branched-chain-amino-acid aminotransferase" evidence="1">
    <location>
        <begin position="16"/>
        <end position="320"/>
    </location>
</feature>
<dbReference type="OrthoDB" id="59470at2759"/>
<evidence type="ECO:0000256" key="1">
    <source>
        <dbReference type="SAM" id="SignalP"/>
    </source>
</evidence>